<feature type="domain" description="Carboxylesterase type B" evidence="3">
    <location>
        <begin position="26"/>
        <end position="198"/>
    </location>
</feature>
<evidence type="ECO:0000313" key="4">
    <source>
        <dbReference type="EnsemblMetazoa" id="ACOM027920-PA.1"/>
    </source>
</evidence>
<organism evidence="4">
    <name type="scientific">Anopheles coluzzii</name>
    <name type="common">African malaria mosquito</name>
    <dbReference type="NCBI Taxonomy" id="1518534"/>
    <lineage>
        <taxon>Eukaryota</taxon>
        <taxon>Metazoa</taxon>
        <taxon>Ecdysozoa</taxon>
        <taxon>Arthropoda</taxon>
        <taxon>Hexapoda</taxon>
        <taxon>Insecta</taxon>
        <taxon>Pterygota</taxon>
        <taxon>Neoptera</taxon>
        <taxon>Endopterygota</taxon>
        <taxon>Diptera</taxon>
        <taxon>Nematocera</taxon>
        <taxon>Culicoidea</taxon>
        <taxon>Culicidae</taxon>
        <taxon>Anophelinae</taxon>
        <taxon>Anopheles</taxon>
    </lineage>
</organism>
<dbReference type="InterPro" id="IPR019819">
    <property type="entry name" value="Carboxylesterase_B_CS"/>
</dbReference>
<dbReference type="PANTHER" id="PTHR11559">
    <property type="entry name" value="CARBOXYLESTERASE"/>
    <property type="match status" value="1"/>
</dbReference>
<dbReference type="Pfam" id="PF00135">
    <property type="entry name" value="COesterase"/>
    <property type="match status" value="2"/>
</dbReference>
<dbReference type="InterPro" id="IPR050309">
    <property type="entry name" value="Type-B_Carboxylest/Lipase"/>
</dbReference>
<accession>A0A8W7P9J0</accession>
<name>A0A8W7P9J0_ANOCL</name>
<evidence type="ECO:0000259" key="3">
    <source>
        <dbReference type="Pfam" id="PF00135"/>
    </source>
</evidence>
<feature type="chain" id="PRO_5036463210" description="Carboxylesterase type B domain-containing protein" evidence="2">
    <location>
        <begin position="22"/>
        <end position="450"/>
    </location>
</feature>
<dbReference type="VEuPathDB" id="VectorBase:ACON2_039236"/>
<reference evidence="4" key="1">
    <citation type="submission" date="2022-08" db="UniProtKB">
        <authorList>
            <consortium name="EnsemblMetazoa"/>
        </authorList>
    </citation>
    <scope>IDENTIFICATION</scope>
</reference>
<sequence length="450" mass="50696">MGTSRLLAALCLAIAYITIEASTTATIVHLKNGPIAGERRGDYYAFEGIPYAKPPLGKLRFAASELNDERWTEPRNATVRGPVCLQWNHLIPGDNKLEGTEDCLFLNVYTRSIDPTARLPTIAFIHGGALMFGTGNFYEPDHIMRRQMILVTFNYRLGPLGFLSTEDDVIPGNFGLKDQVIALQWIRENIESFGGDPETETPRSLMSSGNIAKVPLILSVTEAEGLYPGAEFISDPKYLQELDARWDELVPSILDYKTSVPDPKARDRLSEAIRNHYFGPNERLSLENFKTLIRIISNRLYFAGVTESARLMHPFTNVYVYYDLYKSKFGVGEALSHRDEPGLLGVAHGDDVLLIFPSVLREEIPFTEEEMQVVDRFVTMYEHFAKGDQPRFGAYELPLQDSTDKLVFLELNYPQSKTVRAEGVSDESYWKTLDFNDGPYASTAPTHTEL</sequence>
<dbReference type="PROSITE" id="PS00941">
    <property type="entry name" value="CARBOXYLESTERASE_B_2"/>
    <property type="match status" value="1"/>
</dbReference>
<evidence type="ECO:0000256" key="2">
    <source>
        <dbReference type="SAM" id="SignalP"/>
    </source>
</evidence>
<evidence type="ECO:0000256" key="1">
    <source>
        <dbReference type="ARBA" id="ARBA00023180"/>
    </source>
</evidence>
<feature type="domain" description="Carboxylesterase type B" evidence="3">
    <location>
        <begin position="200"/>
        <end position="396"/>
    </location>
</feature>
<feature type="signal peptide" evidence="2">
    <location>
        <begin position="1"/>
        <end position="21"/>
    </location>
</feature>
<dbReference type="EnsemblMetazoa" id="ACOM027920-RA">
    <property type="protein sequence ID" value="ACOM027920-PA.1"/>
    <property type="gene ID" value="ACOM027920"/>
</dbReference>
<dbReference type="Gene3D" id="3.40.50.1820">
    <property type="entry name" value="alpha/beta hydrolase"/>
    <property type="match status" value="2"/>
</dbReference>
<dbReference type="Proteomes" id="UP000075882">
    <property type="component" value="Unassembled WGS sequence"/>
</dbReference>
<keyword evidence="1" id="KW-0325">Glycoprotein</keyword>
<dbReference type="InterPro" id="IPR002018">
    <property type="entry name" value="CarbesteraseB"/>
</dbReference>
<dbReference type="SUPFAM" id="SSF53474">
    <property type="entry name" value="alpha/beta-Hydrolases"/>
    <property type="match status" value="1"/>
</dbReference>
<proteinExistence type="predicted"/>
<protein>
    <recommendedName>
        <fullName evidence="3">Carboxylesterase type B domain-containing protein</fullName>
    </recommendedName>
</protein>
<dbReference type="InterPro" id="IPR029058">
    <property type="entry name" value="AB_hydrolase_fold"/>
</dbReference>
<dbReference type="AlphaFoldDB" id="A0A8W7P9J0"/>
<keyword evidence="2" id="KW-0732">Signal</keyword>